<protein>
    <submittedName>
        <fullName evidence="2">Uncharacterized protein</fullName>
    </submittedName>
</protein>
<feature type="non-terminal residue" evidence="2">
    <location>
        <position position="1"/>
    </location>
</feature>
<dbReference type="AlphaFoldDB" id="A0A0F8Z7H8"/>
<organism evidence="2">
    <name type="scientific">marine sediment metagenome</name>
    <dbReference type="NCBI Taxonomy" id="412755"/>
    <lineage>
        <taxon>unclassified sequences</taxon>
        <taxon>metagenomes</taxon>
        <taxon>ecological metagenomes</taxon>
    </lineage>
</organism>
<gene>
    <name evidence="2" type="ORF">LCGC14_2730230</name>
</gene>
<name>A0A0F8Z7H8_9ZZZZ</name>
<feature type="region of interest" description="Disordered" evidence="1">
    <location>
        <begin position="1"/>
        <end position="57"/>
    </location>
</feature>
<evidence type="ECO:0000313" key="2">
    <source>
        <dbReference type="EMBL" id="KKK89727.1"/>
    </source>
</evidence>
<dbReference type="EMBL" id="LAZR01049404">
    <property type="protein sequence ID" value="KKK89727.1"/>
    <property type="molecule type" value="Genomic_DNA"/>
</dbReference>
<proteinExistence type="predicted"/>
<sequence>EELAASGLGMMEQLGKSLPGAPSVVANPGEHHDKAAAVERSNAGGGPVVQGPVPEEK</sequence>
<comment type="caution">
    <text evidence="2">The sequence shown here is derived from an EMBL/GenBank/DDBJ whole genome shotgun (WGS) entry which is preliminary data.</text>
</comment>
<accession>A0A0F8Z7H8</accession>
<reference evidence="2" key="1">
    <citation type="journal article" date="2015" name="Nature">
        <title>Complex archaea that bridge the gap between prokaryotes and eukaryotes.</title>
        <authorList>
            <person name="Spang A."/>
            <person name="Saw J.H."/>
            <person name="Jorgensen S.L."/>
            <person name="Zaremba-Niedzwiedzka K."/>
            <person name="Martijn J."/>
            <person name="Lind A.E."/>
            <person name="van Eijk R."/>
            <person name="Schleper C."/>
            <person name="Guy L."/>
            <person name="Ettema T.J."/>
        </authorList>
    </citation>
    <scope>NUCLEOTIDE SEQUENCE</scope>
</reference>
<evidence type="ECO:0000256" key="1">
    <source>
        <dbReference type="SAM" id="MobiDB-lite"/>
    </source>
</evidence>